<name>A0A1I5VMM6_9PSEU</name>
<feature type="domain" description="Cardiolipin synthase N-terminal" evidence="7">
    <location>
        <begin position="27"/>
        <end position="69"/>
    </location>
</feature>
<evidence type="ECO:0000256" key="4">
    <source>
        <dbReference type="ARBA" id="ARBA00022989"/>
    </source>
</evidence>
<dbReference type="AlphaFoldDB" id="A0A1I5VMM6"/>
<dbReference type="GO" id="GO:0005886">
    <property type="term" value="C:plasma membrane"/>
    <property type="evidence" value="ECO:0007669"/>
    <property type="project" value="UniProtKB-SubCell"/>
</dbReference>
<keyword evidence="3 6" id="KW-0812">Transmembrane</keyword>
<dbReference type="OrthoDB" id="5125307at2"/>
<comment type="subcellular location">
    <subcellularLocation>
        <location evidence="1">Cell membrane</location>
        <topology evidence="1">Multi-pass membrane protein</topology>
    </subcellularLocation>
</comment>
<proteinExistence type="predicted"/>
<keyword evidence="4 6" id="KW-1133">Transmembrane helix</keyword>
<reference evidence="9" key="1">
    <citation type="submission" date="2016-10" db="EMBL/GenBank/DDBJ databases">
        <authorList>
            <person name="Varghese N."/>
            <person name="Submissions S."/>
        </authorList>
    </citation>
    <scope>NUCLEOTIDE SEQUENCE [LARGE SCALE GENOMIC DNA]</scope>
    <source>
        <strain evidence="9">CGMCC 4.5579</strain>
    </source>
</reference>
<evidence type="ECO:0000259" key="7">
    <source>
        <dbReference type="Pfam" id="PF13396"/>
    </source>
</evidence>
<keyword evidence="2" id="KW-1003">Cell membrane</keyword>
<feature type="transmembrane region" description="Helical" evidence="6">
    <location>
        <begin position="49"/>
        <end position="67"/>
    </location>
</feature>
<keyword evidence="5 6" id="KW-0472">Membrane</keyword>
<evidence type="ECO:0000313" key="8">
    <source>
        <dbReference type="EMBL" id="SFQ08755.1"/>
    </source>
</evidence>
<evidence type="ECO:0000256" key="2">
    <source>
        <dbReference type="ARBA" id="ARBA00022475"/>
    </source>
</evidence>
<dbReference type="RefSeq" id="WP_092530790.1">
    <property type="nucleotide sequence ID" value="NZ_FOWW01000004.1"/>
</dbReference>
<dbReference type="EMBL" id="FOWW01000004">
    <property type="protein sequence ID" value="SFQ08755.1"/>
    <property type="molecule type" value="Genomic_DNA"/>
</dbReference>
<evidence type="ECO:0000256" key="5">
    <source>
        <dbReference type="ARBA" id="ARBA00023136"/>
    </source>
</evidence>
<organism evidence="8 9">
    <name type="scientific">Amycolatopsis arida</name>
    <dbReference type="NCBI Taxonomy" id="587909"/>
    <lineage>
        <taxon>Bacteria</taxon>
        <taxon>Bacillati</taxon>
        <taxon>Actinomycetota</taxon>
        <taxon>Actinomycetes</taxon>
        <taxon>Pseudonocardiales</taxon>
        <taxon>Pseudonocardiaceae</taxon>
        <taxon>Amycolatopsis</taxon>
    </lineage>
</organism>
<keyword evidence="9" id="KW-1185">Reference proteome</keyword>
<dbReference type="Proteomes" id="UP000198727">
    <property type="component" value="Unassembled WGS sequence"/>
</dbReference>
<evidence type="ECO:0000256" key="1">
    <source>
        <dbReference type="ARBA" id="ARBA00004651"/>
    </source>
</evidence>
<evidence type="ECO:0000256" key="3">
    <source>
        <dbReference type="ARBA" id="ARBA00022692"/>
    </source>
</evidence>
<evidence type="ECO:0000313" key="9">
    <source>
        <dbReference type="Proteomes" id="UP000198727"/>
    </source>
</evidence>
<sequence length="72" mass="8093">MAKRSWGELSRARRTAFVVAGAVQLGLAAAAWWDLARRPAERVRGAKRVWAAVIGINYVGPLAYFRWGRQPR</sequence>
<evidence type="ECO:0000256" key="6">
    <source>
        <dbReference type="SAM" id="Phobius"/>
    </source>
</evidence>
<dbReference type="Pfam" id="PF13396">
    <property type="entry name" value="PLDc_N"/>
    <property type="match status" value="1"/>
</dbReference>
<dbReference type="InterPro" id="IPR027379">
    <property type="entry name" value="CLS_N"/>
</dbReference>
<dbReference type="STRING" id="587909.SAMN05421810_104443"/>
<gene>
    <name evidence="8" type="ORF">SAMN05421810_104443</name>
</gene>
<protein>
    <submittedName>
        <fullName evidence="8">Phospholipase_D-nuclease N-terminal</fullName>
    </submittedName>
</protein>
<accession>A0A1I5VMM6</accession>